<evidence type="ECO:0000256" key="3">
    <source>
        <dbReference type="ARBA" id="ARBA00022741"/>
    </source>
</evidence>
<dbReference type="Gene3D" id="3.30.300.30">
    <property type="match status" value="1"/>
</dbReference>
<comment type="function">
    <text evidence="9">Catalyzes the activation of phenylacetic acid (PA) to phenylacetyl-CoA (PA-CoA).</text>
</comment>
<dbReference type="InterPro" id="IPR051414">
    <property type="entry name" value="Adenylate-forming_Reductase"/>
</dbReference>
<dbReference type="CDD" id="cd05913">
    <property type="entry name" value="PaaK"/>
    <property type="match status" value="1"/>
</dbReference>
<comment type="pathway">
    <text evidence="4 9">Aromatic compound metabolism; phenylacetate degradation.</text>
</comment>
<evidence type="ECO:0000259" key="11">
    <source>
        <dbReference type="Pfam" id="PF14535"/>
    </source>
</evidence>
<dbReference type="InterPro" id="IPR042099">
    <property type="entry name" value="ANL_N_sf"/>
</dbReference>
<evidence type="ECO:0000259" key="10">
    <source>
        <dbReference type="Pfam" id="PF00501"/>
    </source>
</evidence>
<reference evidence="12" key="1">
    <citation type="journal article" date="2020" name="J. ISSAAS">
        <title>Lactobacilli and other gastrointestinal microbiota of Peromyscus leucopus, reservoir host for agents of Lyme disease and other zoonoses in North America.</title>
        <authorList>
            <person name="Milovic A."/>
            <person name="Bassam K."/>
            <person name="Shao H."/>
            <person name="Chatzistamou I."/>
            <person name="Tufts D.M."/>
            <person name="Diuk-Wasser M."/>
            <person name="Barbour A.G."/>
        </authorList>
    </citation>
    <scope>NUCLEOTIDE SEQUENCE</scope>
    <source>
        <strain evidence="12">LL70</strain>
    </source>
</reference>
<keyword evidence="3 9" id="KW-0547">Nucleotide-binding</keyword>
<evidence type="ECO:0000256" key="5">
    <source>
        <dbReference type="ARBA" id="ARBA00061566"/>
    </source>
</evidence>
<gene>
    <name evidence="12" type="ORF">Prevot485_3040</name>
</gene>
<protein>
    <recommendedName>
        <fullName evidence="7 9">Phenylacetate-coenzyme A ligase</fullName>
        <ecNumber evidence="6 9">6.2.1.30</ecNumber>
    </recommendedName>
    <alternativeName>
        <fullName evidence="8 9">Phenylacetyl-CoA ligase</fullName>
    </alternativeName>
</protein>
<evidence type="ECO:0000256" key="4">
    <source>
        <dbReference type="ARBA" id="ARBA00060591"/>
    </source>
</evidence>
<dbReference type="SUPFAM" id="SSF56801">
    <property type="entry name" value="Acetyl-CoA synthetase-like"/>
    <property type="match status" value="1"/>
</dbReference>
<evidence type="ECO:0000256" key="6">
    <source>
        <dbReference type="ARBA" id="ARBA00066629"/>
    </source>
</evidence>
<dbReference type="EMBL" id="MN990733">
    <property type="protein sequence ID" value="QIM10205.1"/>
    <property type="molecule type" value="Genomic_DNA"/>
</dbReference>
<evidence type="ECO:0000256" key="1">
    <source>
        <dbReference type="ARBA" id="ARBA00011245"/>
    </source>
</evidence>
<dbReference type="GO" id="GO:0000166">
    <property type="term" value="F:nucleotide binding"/>
    <property type="evidence" value="ECO:0007669"/>
    <property type="project" value="UniProtKB-KW"/>
</dbReference>
<dbReference type="UniPathway" id="UPA00930"/>
<dbReference type="Gene3D" id="3.40.50.12780">
    <property type="entry name" value="N-terminal domain of ligase-like"/>
    <property type="match status" value="1"/>
</dbReference>
<feature type="domain" description="AMP-dependent ligase C-terminal" evidence="11">
    <location>
        <begin position="329"/>
        <end position="425"/>
    </location>
</feature>
<sequence>MECMDRESMRKLQTERLIKTVKTCYEKVPFYRRKMDKMGIKPEDIKSIDDIHRLPFTTKHDLRDEYPFGLQAVPQSEVVRIHASSGTTGKPVVGTYTKHDLEMWAEGAARVFAAGNVTKGDIVQVSYGYGLFTGGLGAHDAAAHLGAVQLPTSAGNSEKQIMLMKDFGSTVLACTPSYALHLAEVIEKSDSVRKEDLKLRVGFFGAEPWTEGMRKELEERLGIKAIDIYGLTEMSGPGVGGECECQNGTHLWEDMFFPEIINPDTLEPCEPGEFGELVFTSLCKEAMPILRYRTRDLTRLIYDKCECGRTAVRMDRILGRSDDMMIVRGVNVFPSQIETCLTEFPAFTPQYFITVDRKNNEDTFDLDVELRDEFFSPNPAKQMPHIKPLYDRIVSMVGIKPNIHIKEPGAIARSTGKAKHVNDKRNFKG</sequence>
<dbReference type="PIRSF" id="PIRSF006444">
    <property type="entry name" value="PaaK"/>
    <property type="match status" value="1"/>
</dbReference>
<dbReference type="FunFam" id="3.40.50.12780:FF:000016">
    <property type="entry name" value="Phenylacetate-coenzyme A ligase"/>
    <property type="match status" value="1"/>
</dbReference>
<comment type="subunit">
    <text evidence="1">Monomer.</text>
</comment>
<comment type="similarity">
    <text evidence="5 9">Belongs to the phenylacetyl-CoA ligase family.</text>
</comment>
<evidence type="ECO:0000313" key="12">
    <source>
        <dbReference type="EMBL" id="QIM10205.1"/>
    </source>
</evidence>
<dbReference type="Pfam" id="PF14535">
    <property type="entry name" value="AMP-binding_C_2"/>
    <property type="match status" value="1"/>
</dbReference>
<accession>A0A6G8F1J5</accession>
<dbReference type="PANTHER" id="PTHR43439">
    <property type="entry name" value="PHENYLACETATE-COENZYME A LIGASE"/>
    <property type="match status" value="1"/>
</dbReference>
<dbReference type="InterPro" id="IPR045851">
    <property type="entry name" value="AMP-bd_C_sf"/>
</dbReference>
<dbReference type="InterPro" id="IPR028154">
    <property type="entry name" value="AMP-dep_Lig_C"/>
</dbReference>
<name>A0A6G8F1J5_9BACT</name>
<proteinExistence type="inferred from homology"/>
<dbReference type="PANTHER" id="PTHR43439:SF1">
    <property type="entry name" value="PHENYLACETATE-COENZYME A LIGASE"/>
    <property type="match status" value="1"/>
</dbReference>
<evidence type="ECO:0000256" key="2">
    <source>
        <dbReference type="ARBA" id="ARBA00022598"/>
    </source>
</evidence>
<evidence type="ECO:0000256" key="7">
    <source>
        <dbReference type="ARBA" id="ARBA00068695"/>
    </source>
</evidence>
<keyword evidence="2 9" id="KW-0436">Ligase</keyword>
<organism evidence="12">
    <name type="scientific">uncultured Prevotella sp</name>
    <dbReference type="NCBI Taxonomy" id="159272"/>
    <lineage>
        <taxon>Bacteria</taxon>
        <taxon>Pseudomonadati</taxon>
        <taxon>Bacteroidota</taxon>
        <taxon>Bacteroidia</taxon>
        <taxon>Bacteroidales</taxon>
        <taxon>Prevotellaceae</taxon>
        <taxon>Prevotella</taxon>
        <taxon>environmental samples</taxon>
    </lineage>
</organism>
<evidence type="ECO:0000256" key="9">
    <source>
        <dbReference type="PIRNR" id="PIRNR006444"/>
    </source>
</evidence>
<dbReference type="Pfam" id="PF00501">
    <property type="entry name" value="AMP-binding"/>
    <property type="match status" value="1"/>
</dbReference>
<evidence type="ECO:0000256" key="8">
    <source>
        <dbReference type="ARBA" id="ARBA00075111"/>
    </source>
</evidence>
<dbReference type="InterPro" id="IPR011880">
    <property type="entry name" value="PA_CoA_ligase"/>
</dbReference>
<dbReference type="InterPro" id="IPR000873">
    <property type="entry name" value="AMP-dep_synth/lig_dom"/>
</dbReference>
<dbReference type="EC" id="6.2.1.30" evidence="6 9"/>
<dbReference type="GO" id="GO:0047475">
    <property type="term" value="F:phenylacetate-CoA ligase activity"/>
    <property type="evidence" value="ECO:0007669"/>
    <property type="project" value="UniProtKB-EC"/>
</dbReference>
<comment type="catalytic activity">
    <reaction evidence="9">
        <text>2-phenylacetate + ATP + CoA = phenylacetyl-CoA + AMP + diphosphate</text>
        <dbReference type="Rhea" id="RHEA:20956"/>
        <dbReference type="ChEBI" id="CHEBI:18401"/>
        <dbReference type="ChEBI" id="CHEBI:30616"/>
        <dbReference type="ChEBI" id="CHEBI:33019"/>
        <dbReference type="ChEBI" id="CHEBI:57287"/>
        <dbReference type="ChEBI" id="CHEBI:57390"/>
        <dbReference type="ChEBI" id="CHEBI:456215"/>
        <dbReference type="EC" id="6.2.1.30"/>
    </reaction>
</comment>
<dbReference type="GO" id="GO:0010124">
    <property type="term" value="P:phenylacetate catabolic process"/>
    <property type="evidence" value="ECO:0007669"/>
    <property type="project" value="UniProtKB-UniRule"/>
</dbReference>
<dbReference type="AlphaFoldDB" id="A0A6G8F1J5"/>
<feature type="domain" description="AMP-dependent synthetase/ligase" evidence="10">
    <location>
        <begin position="72"/>
        <end position="280"/>
    </location>
</feature>